<evidence type="ECO:0000256" key="12">
    <source>
        <dbReference type="PROSITE-ProRule" id="PRU01360"/>
    </source>
</evidence>
<evidence type="ECO:0000256" key="2">
    <source>
        <dbReference type="ARBA" id="ARBA00022448"/>
    </source>
</evidence>
<evidence type="ECO:0000313" key="15">
    <source>
        <dbReference type="EMBL" id="SHF76089.1"/>
    </source>
</evidence>
<keyword evidence="10 12" id="KW-0472">Membrane</keyword>
<comment type="subcellular location">
    <subcellularLocation>
        <location evidence="1 12">Cell outer membrane</location>
        <topology evidence="1 12">Multi-pass membrane protein</topology>
    </subcellularLocation>
</comment>
<dbReference type="SUPFAM" id="SSF56935">
    <property type="entry name" value="Porins"/>
    <property type="match status" value="1"/>
</dbReference>
<dbReference type="InterPro" id="IPR018247">
    <property type="entry name" value="EF_Hand_1_Ca_BS"/>
</dbReference>
<evidence type="ECO:0000256" key="4">
    <source>
        <dbReference type="ARBA" id="ARBA00022496"/>
    </source>
</evidence>
<keyword evidence="2 12" id="KW-0813">Transport</keyword>
<accession>A0A1M5EA20</accession>
<keyword evidence="4" id="KW-0410">Iron transport</keyword>
<dbReference type="EMBL" id="FQWD01000001">
    <property type="protein sequence ID" value="SHF76089.1"/>
    <property type="molecule type" value="Genomic_DNA"/>
</dbReference>
<dbReference type="GO" id="GO:0009279">
    <property type="term" value="C:cell outer membrane"/>
    <property type="evidence" value="ECO:0007669"/>
    <property type="project" value="UniProtKB-SubCell"/>
</dbReference>
<dbReference type="PANTHER" id="PTHR32552:SF89">
    <property type="entry name" value="CATECHOLATE SIDEROPHORE RECEPTOR FIU"/>
    <property type="match status" value="1"/>
</dbReference>
<feature type="chain" id="PRO_5013110127" evidence="13">
    <location>
        <begin position="31"/>
        <end position="780"/>
    </location>
</feature>
<sequence>MMKQVKNKSFSLTVLAGVIGQLLFSAQANAQAADTEASATEEKIVVVGRRVSQTDIAIGTDEATNTIAVTREELLSAPSGISGLKMLESLPGFNVQTDGALGLYEFGNSVQVRAFQLSQMGFVLDGIPMGRSDAFGGSPIFRYVDNENLGSVVASPGAGDVSAPSYSSLGPIASYNTVRPSEEMGGMVAVTVGDFDLQRTFVKLETGDIDGFRAYVSRSKTDSDLWRGPGTIDREHIEAKALYEFGDSYIQATMVSNDFFDYDSPSAPASTFASNYYYGYQASIPEGCVSADPGVYDFNGDGTIDDSDFTPVFTGSNCTSYYEDRINIRDDKLYSLGFGTYLSEDIQLTATAYFEDKDGYGVSPDSYTNSLGIYEDQAAAGLDVVHPRGVQYGLSTVGGEREGLVAGVSWFMGDHKVEFGGWVEQDTYNRTQARLNKTGGSADGDVIWDEVVYYRRDYTAVRDTTQLYLKDTISLLDDDLVLEVGMKSLSIDYSLDGYRDYNDYEIDGEEGYGPQHVEADYTNNFLPMVGAVYRLNDTDQLFASIAQNYALPAGTDDIFDNAIGFAAEAPKGEESDNIEFGYRTNSENYNGAVAVFYTRFDNRLIASSVLNPATGQPETFYVNAGASKAYGIEFSGVFQPEMFDRELYFNANVSYKKATLVDGFGSNPAGSQLPDSPEWLATGGVTYEPTEWLVANFSAKYTDTRYTDFNETYELKSYLVAQAYVDIGGPNSFGMPENMRLRFNVDNVFDKQVMSFGFTGSSFGRPLSPRTFQATLTVDF</sequence>
<evidence type="ECO:0000256" key="8">
    <source>
        <dbReference type="ARBA" id="ARBA00023065"/>
    </source>
</evidence>
<gene>
    <name evidence="15" type="ORF">SAMN05216361_0312</name>
</gene>
<comment type="similarity">
    <text evidence="12">Belongs to the TonB-dependent receptor family.</text>
</comment>
<organism evidence="15 16">
    <name type="scientific">Marisediminitalea aggregata</name>
    <dbReference type="NCBI Taxonomy" id="634436"/>
    <lineage>
        <taxon>Bacteria</taxon>
        <taxon>Pseudomonadati</taxon>
        <taxon>Pseudomonadota</taxon>
        <taxon>Gammaproteobacteria</taxon>
        <taxon>Alteromonadales</taxon>
        <taxon>Alteromonadaceae</taxon>
        <taxon>Marisediminitalea</taxon>
    </lineage>
</organism>
<dbReference type="Gene3D" id="2.170.130.10">
    <property type="entry name" value="TonB-dependent receptor, plug domain"/>
    <property type="match status" value="1"/>
</dbReference>
<evidence type="ECO:0000256" key="10">
    <source>
        <dbReference type="ARBA" id="ARBA00023136"/>
    </source>
</evidence>
<evidence type="ECO:0000259" key="14">
    <source>
        <dbReference type="Pfam" id="PF00593"/>
    </source>
</evidence>
<dbReference type="InterPro" id="IPR039426">
    <property type="entry name" value="TonB-dep_rcpt-like"/>
</dbReference>
<keyword evidence="11 12" id="KW-0998">Cell outer membrane</keyword>
<evidence type="ECO:0000313" key="16">
    <source>
        <dbReference type="Proteomes" id="UP000184520"/>
    </source>
</evidence>
<dbReference type="InterPro" id="IPR037066">
    <property type="entry name" value="Plug_dom_sf"/>
</dbReference>
<dbReference type="Pfam" id="PF00593">
    <property type="entry name" value="TonB_dep_Rec_b-barrel"/>
    <property type="match status" value="1"/>
</dbReference>
<dbReference type="InterPro" id="IPR000531">
    <property type="entry name" value="Beta-barrel_TonB"/>
</dbReference>
<evidence type="ECO:0000256" key="5">
    <source>
        <dbReference type="ARBA" id="ARBA00022692"/>
    </source>
</evidence>
<evidence type="ECO:0000256" key="13">
    <source>
        <dbReference type="SAM" id="SignalP"/>
    </source>
</evidence>
<keyword evidence="7" id="KW-0408">Iron</keyword>
<feature type="domain" description="TonB-dependent receptor-like beta-barrel" evidence="14">
    <location>
        <begin position="296"/>
        <end position="748"/>
    </location>
</feature>
<evidence type="ECO:0000256" key="6">
    <source>
        <dbReference type="ARBA" id="ARBA00022729"/>
    </source>
</evidence>
<keyword evidence="16" id="KW-1185">Reference proteome</keyword>
<evidence type="ECO:0000256" key="9">
    <source>
        <dbReference type="ARBA" id="ARBA00023077"/>
    </source>
</evidence>
<name>A0A1M5EA20_9ALTE</name>
<keyword evidence="5 12" id="KW-0812">Transmembrane</keyword>
<reference evidence="16" key="1">
    <citation type="submission" date="2016-11" db="EMBL/GenBank/DDBJ databases">
        <authorList>
            <person name="Varghese N."/>
            <person name="Submissions S."/>
        </authorList>
    </citation>
    <scope>NUCLEOTIDE SEQUENCE [LARGE SCALE GENOMIC DNA]</scope>
    <source>
        <strain evidence="16">CGMCC 1.8995</strain>
    </source>
</reference>
<dbReference type="PROSITE" id="PS52016">
    <property type="entry name" value="TONB_DEPENDENT_REC_3"/>
    <property type="match status" value="1"/>
</dbReference>
<dbReference type="Proteomes" id="UP000184520">
    <property type="component" value="Unassembled WGS sequence"/>
</dbReference>
<keyword evidence="3 12" id="KW-1134">Transmembrane beta strand</keyword>
<dbReference type="PROSITE" id="PS00018">
    <property type="entry name" value="EF_HAND_1"/>
    <property type="match status" value="1"/>
</dbReference>
<keyword evidence="9" id="KW-0798">TonB box</keyword>
<dbReference type="PANTHER" id="PTHR32552">
    <property type="entry name" value="FERRICHROME IRON RECEPTOR-RELATED"/>
    <property type="match status" value="1"/>
</dbReference>
<evidence type="ECO:0000256" key="1">
    <source>
        <dbReference type="ARBA" id="ARBA00004571"/>
    </source>
</evidence>
<keyword evidence="6 13" id="KW-0732">Signal</keyword>
<dbReference type="RefSeq" id="WP_245819091.1">
    <property type="nucleotide sequence ID" value="NZ_FQWD01000001.1"/>
</dbReference>
<dbReference type="STRING" id="634436.SAMN05216361_0312"/>
<dbReference type="InterPro" id="IPR036942">
    <property type="entry name" value="Beta-barrel_TonB_sf"/>
</dbReference>
<dbReference type="GO" id="GO:0015344">
    <property type="term" value="F:siderophore uptake transmembrane transporter activity"/>
    <property type="evidence" value="ECO:0007669"/>
    <property type="project" value="TreeGrafter"/>
</dbReference>
<dbReference type="AlphaFoldDB" id="A0A1M5EA20"/>
<protein>
    <submittedName>
        <fullName evidence="15">Iron complex outermembrane recepter protein</fullName>
    </submittedName>
</protein>
<proteinExistence type="inferred from homology"/>
<evidence type="ECO:0000256" key="3">
    <source>
        <dbReference type="ARBA" id="ARBA00022452"/>
    </source>
</evidence>
<dbReference type="Gene3D" id="2.40.170.20">
    <property type="entry name" value="TonB-dependent receptor, beta-barrel domain"/>
    <property type="match status" value="1"/>
</dbReference>
<keyword evidence="8" id="KW-0406">Ion transport</keyword>
<feature type="signal peptide" evidence="13">
    <location>
        <begin position="1"/>
        <end position="30"/>
    </location>
</feature>
<evidence type="ECO:0000256" key="11">
    <source>
        <dbReference type="ARBA" id="ARBA00023237"/>
    </source>
</evidence>
<evidence type="ECO:0000256" key="7">
    <source>
        <dbReference type="ARBA" id="ARBA00023004"/>
    </source>
</evidence>